<keyword evidence="5" id="KW-1185">Reference proteome</keyword>
<dbReference type="GO" id="GO:0006355">
    <property type="term" value="P:regulation of DNA-templated transcription"/>
    <property type="evidence" value="ECO:0007669"/>
    <property type="project" value="InterPro"/>
</dbReference>
<dbReference type="Pfam" id="PF00561">
    <property type="entry name" value="Abhydrolase_1"/>
    <property type="match status" value="1"/>
</dbReference>
<dbReference type="RefSeq" id="WP_158091010.1">
    <property type="nucleotide sequence ID" value="NZ_JFKC01000009.1"/>
</dbReference>
<dbReference type="CDD" id="cd00383">
    <property type="entry name" value="trans_reg_C"/>
    <property type="match status" value="1"/>
</dbReference>
<feature type="DNA-binding region" description="OmpR/PhoB-type" evidence="2">
    <location>
        <begin position="1"/>
        <end position="98"/>
    </location>
</feature>
<evidence type="ECO:0000256" key="2">
    <source>
        <dbReference type="PROSITE-ProRule" id="PRU01091"/>
    </source>
</evidence>
<evidence type="ECO:0000313" key="4">
    <source>
        <dbReference type="EMBL" id="OSQ50740.1"/>
    </source>
</evidence>
<dbReference type="Pfam" id="PF00486">
    <property type="entry name" value="Trans_reg_C"/>
    <property type="match status" value="1"/>
</dbReference>
<dbReference type="EMBL" id="JFKC01000009">
    <property type="protein sequence ID" value="OSQ50740.1"/>
    <property type="molecule type" value="Genomic_DNA"/>
</dbReference>
<dbReference type="SMART" id="SM00862">
    <property type="entry name" value="Trans_reg_C"/>
    <property type="match status" value="1"/>
</dbReference>
<evidence type="ECO:0000259" key="3">
    <source>
        <dbReference type="PROSITE" id="PS51755"/>
    </source>
</evidence>
<dbReference type="InterPro" id="IPR050471">
    <property type="entry name" value="AB_hydrolase"/>
</dbReference>
<evidence type="ECO:0000256" key="1">
    <source>
        <dbReference type="ARBA" id="ARBA00023125"/>
    </source>
</evidence>
<feature type="domain" description="OmpR/PhoB-type" evidence="3">
    <location>
        <begin position="1"/>
        <end position="98"/>
    </location>
</feature>
<dbReference type="InterPro" id="IPR036388">
    <property type="entry name" value="WH-like_DNA-bd_sf"/>
</dbReference>
<dbReference type="Proteomes" id="UP000193926">
    <property type="component" value="Unassembled WGS sequence"/>
</dbReference>
<comment type="caution">
    <text evidence="4">The sequence shown here is derived from an EMBL/GenBank/DDBJ whole genome shotgun (WGS) entry which is preliminary data.</text>
</comment>
<dbReference type="PANTHER" id="PTHR43433:SF5">
    <property type="entry name" value="AB HYDROLASE-1 DOMAIN-CONTAINING PROTEIN"/>
    <property type="match status" value="1"/>
</dbReference>
<protein>
    <recommendedName>
        <fullName evidence="3">OmpR/PhoB-type domain-containing protein</fullName>
    </recommendedName>
</protein>
<gene>
    <name evidence="4" type="ORF">MGEO_11000</name>
</gene>
<dbReference type="InterPro" id="IPR000073">
    <property type="entry name" value="AB_hydrolase_1"/>
</dbReference>
<dbReference type="SUPFAM" id="SSF46894">
    <property type="entry name" value="C-terminal effector domain of the bipartite response regulators"/>
    <property type="match status" value="1"/>
</dbReference>
<dbReference type="OrthoDB" id="9793083at2"/>
<dbReference type="STRING" id="1123756.MGEO_11000"/>
<dbReference type="GO" id="GO:0003677">
    <property type="term" value="F:DNA binding"/>
    <property type="evidence" value="ECO:0007669"/>
    <property type="project" value="UniProtKB-UniRule"/>
</dbReference>
<name>A0A1X4NKH5_9RHOB</name>
<proteinExistence type="predicted"/>
<dbReference type="PROSITE" id="PS51755">
    <property type="entry name" value="OMPR_PHOB"/>
    <property type="match status" value="1"/>
</dbReference>
<dbReference type="GO" id="GO:0000160">
    <property type="term" value="P:phosphorelay signal transduction system"/>
    <property type="evidence" value="ECO:0007669"/>
    <property type="project" value="InterPro"/>
</dbReference>
<accession>A0A1X4NKH5</accession>
<keyword evidence="1 2" id="KW-0238">DNA-binding</keyword>
<dbReference type="Gene3D" id="3.40.50.1820">
    <property type="entry name" value="alpha/beta hydrolase"/>
    <property type="match status" value="1"/>
</dbReference>
<dbReference type="InterPro" id="IPR016032">
    <property type="entry name" value="Sig_transdc_resp-reg_C-effctor"/>
</dbReference>
<dbReference type="PRINTS" id="PR00111">
    <property type="entry name" value="ABHYDROLASE"/>
</dbReference>
<reference evidence="4 5" key="1">
    <citation type="submission" date="2014-03" db="EMBL/GenBank/DDBJ databases">
        <title>The draft genome sequence of Marivita geojedonensis KCTC 23882.</title>
        <authorList>
            <person name="Lai Q."/>
            <person name="Shao Z."/>
        </authorList>
    </citation>
    <scope>NUCLEOTIDE SEQUENCE [LARGE SCALE GENOMIC DNA]</scope>
    <source>
        <strain evidence="4 5">DPG-138</strain>
    </source>
</reference>
<evidence type="ECO:0000313" key="5">
    <source>
        <dbReference type="Proteomes" id="UP000193926"/>
    </source>
</evidence>
<dbReference type="SUPFAM" id="SSF53474">
    <property type="entry name" value="alpha/beta-Hydrolases"/>
    <property type="match status" value="1"/>
</dbReference>
<dbReference type="InterPro" id="IPR029058">
    <property type="entry name" value="AB_hydrolase_fold"/>
</dbReference>
<organism evidence="4 5">
    <name type="scientific">Marivita geojedonensis</name>
    <dbReference type="NCBI Taxonomy" id="1123756"/>
    <lineage>
        <taxon>Bacteria</taxon>
        <taxon>Pseudomonadati</taxon>
        <taxon>Pseudomonadota</taxon>
        <taxon>Alphaproteobacteria</taxon>
        <taxon>Rhodobacterales</taxon>
        <taxon>Roseobacteraceae</taxon>
        <taxon>Marivita</taxon>
    </lineage>
</organism>
<dbReference type="InterPro" id="IPR001867">
    <property type="entry name" value="OmpR/PhoB-type_DNA-bd"/>
</dbReference>
<sequence length="389" mass="42184">MKYAFATCVLDTDAHALIRDGEPVHVEPQVFDLLHVLVESGGDLLSYDQLVERIWQGRHVSDATISARISAARSAVGDSGQRQEVIQTVARCGIRLVVPVSGQSRPARAERSLSQVVRMSASEDGTVLAWSEIGDGPALVRAGHWLTHLDKDLTSSIWGPWITRLSEARTLVRYDPRGTGMSSRDCGEITVGNAVTDLKTVVDAAGHDRFDILASSQSAAVAFHFAARYPERVRRIVTVGAFIQGSRVREPSSGSALTEALGVMIRNGWGQPDSGYLRSLGTLFMPSASEDELSEILDLQAASASAERAIEIRECCSRYDEVAVLKNVSAPVLVAHAARDSIHPFSQAQLIAAHLPNARLLQLDTANHLISPRDPAFDVLFDEIDAFLT</sequence>
<dbReference type="Gene3D" id="1.10.10.10">
    <property type="entry name" value="Winged helix-like DNA-binding domain superfamily/Winged helix DNA-binding domain"/>
    <property type="match status" value="1"/>
</dbReference>
<dbReference type="AlphaFoldDB" id="A0A1X4NKH5"/>
<dbReference type="PANTHER" id="PTHR43433">
    <property type="entry name" value="HYDROLASE, ALPHA/BETA FOLD FAMILY PROTEIN"/>
    <property type="match status" value="1"/>
</dbReference>